<dbReference type="SUPFAM" id="SSF48452">
    <property type="entry name" value="TPR-like"/>
    <property type="match status" value="1"/>
</dbReference>
<feature type="compositionally biased region" description="Basic and acidic residues" evidence="1">
    <location>
        <begin position="1"/>
        <end position="10"/>
    </location>
</feature>
<evidence type="ECO:0008006" key="4">
    <source>
        <dbReference type="Google" id="ProtNLM"/>
    </source>
</evidence>
<evidence type="ECO:0000313" key="2">
    <source>
        <dbReference type="EMBL" id="MFD0947772.1"/>
    </source>
</evidence>
<gene>
    <name evidence="2" type="ORF">ACFQ1E_15595</name>
</gene>
<proteinExistence type="predicted"/>
<organism evidence="2 3">
    <name type="scientific">Sphingomonas canadensis</name>
    <dbReference type="NCBI Taxonomy" id="1219257"/>
    <lineage>
        <taxon>Bacteria</taxon>
        <taxon>Pseudomonadati</taxon>
        <taxon>Pseudomonadota</taxon>
        <taxon>Alphaproteobacteria</taxon>
        <taxon>Sphingomonadales</taxon>
        <taxon>Sphingomonadaceae</taxon>
        <taxon>Sphingomonas</taxon>
    </lineage>
</organism>
<dbReference type="Gene3D" id="1.25.40.10">
    <property type="entry name" value="Tetratricopeptide repeat domain"/>
    <property type="match status" value="1"/>
</dbReference>
<dbReference type="EMBL" id="JBHTJG010000008">
    <property type="protein sequence ID" value="MFD0947772.1"/>
    <property type="molecule type" value="Genomic_DNA"/>
</dbReference>
<keyword evidence="3" id="KW-1185">Reference proteome</keyword>
<reference evidence="3" key="1">
    <citation type="journal article" date="2019" name="Int. J. Syst. Evol. Microbiol.">
        <title>The Global Catalogue of Microorganisms (GCM) 10K type strain sequencing project: providing services to taxonomists for standard genome sequencing and annotation.</title>
        <authorList>
            <consortium name="The Broad Institute Genomics Platform"/>
            <consortium name="The Broad Institute Genome Sequencing Center for Infectious Disease"/>
            <person name="Wu L."/>
            <person name="Ma J."/>
        </authorList>
    </citation>
    <scope>NUCLEOTIDE SEQUENCE [LARGE SCALE GENOMIC DNA]</scope>
    <source>
        <strain evidence="3">CCUG 62982</strain>
    </source>
</reference>
<sequence>MERRRQDTGKRHIHRHARPNSGKSPLLLAYIARGPVIDSVRQQGGFTDMIRLLVSTLLLLVPGTAQAAWYEATTSHFVFYSDDTPERIAAFAQSLERYDKAMRIFRNIPDDPVAPVDRVTIYVLASTSSLSALGWQGVAGVYMGRAGEPVAYTIKYGDELKGSRVRVDEIYELKPAEVLRHEYAHHFMFSNFRMGALPTWFAEGFAEFHATAIEGADGSITFGQMPGYRAGQFYRPSGCTAKHLVTTSDLRKLPLCRYVDLYSTGWLLTHYLTFQPNGPAQMGAYLQAINSGKTPAEASAVFGDLDALNKTLSKYLNGSKLPAYVVPAEQIKIAAPVVRPLTPAEAATIPVRIRSKAGVDEKEAPGVYEQAVRAAAPHPNDPFAQVVLAEAAFDAKHYDEAEAAARRALASDAKSGTAMLFIGKAKMAKAVADRSADPLIWREVRKWFSAANHNDPNDPRPLMYFYRSFLAAGQAPTANAIAGLYQALDVSPYDRSSSLLAAYALLSDKKDAQARAALATLAYNPDSPKLRERAGKILDMIEAGQTDAAMAALLPWARDPDYVDPEDKKGKN</sequence>
<name>A0ABW3H9B9_9SPHN</name>
<accession>A0ABW3H9B9</accession>
<feature type="region of interest" description="Disordered" evidence="1">
    <location>
        <begin position="1"/>
        <end position="21"/>
    </location>
</feature>
<protein>
    <recommendedName>
        <fullName evidence="4">DUF1570 domain-containing protein</fullName>
    </recommendedName>
</protein>
<dbReference type="Proteomes" id="UP001596977">
    <property type="component" value="Unassembled WGS sequence"/>
</dbReference>
<comment type="caution">
    <text evidence="2">The sequence shown here is derived from an EMBL/GenBank/DDBJ whole genome shotgun (WGS) entry which is preliminary data.</text>
</comment>
<dbReference type="InterPro" id="IPR011990">
    <property type="entry name" value="TPR-like_helical_dom_sf"/>
</dbReference>
<evidence type="ECO:0000256" key="1">
    <source>
        <dbReference type="SAM" id="MobiDB-lite"/>
    </source>
</evidence>
<evidence type="ECO:0000313" key="3">
    <source>
        <dbReference type="Proteomes" id="UP001596977"/>
    </source>
</evidence>
<dbReference type="RefSeq" id="WP_264945383.1">
    <property type="nucleotide sequence ID" value="NZ_JAPDRA010000008.1"/>
</dbReference>